<sequence length="79" mass="9053">MANLKFWVCLVLLFLTLTMSETRHLDQPYLGRKNLARVLQELQEKSKQVDVSFTDDGDVARSPYESKRLSPGGPDPKHH</sequence>
<accession>A0AAD6LYM7</accession>
<dbReference type="GO" id="GO:0033612">
    <property type="term" value="F:receptor serine/threonine kinase binding"/>
    <property type="evidence" value="ECO:0007669"/>
    <property type="project" value="TreeGrafter"/>
</dbReference>
<keyword evidence="5" id="KW-0325">Glycoprotein</keyword>
<keyword evidence="3" id="KW-0964">Secreted</keyword>
<feature type="chain" id="PRO_5042179464" evidence="8">
    <location>
        <begin position="23"/>
        <end position="79"/>
    </location>
</feature>
<dbReference type="InterPro" id="IPR039616">
    <property type="entry name" value="CLE1-4"/>
</dbReference>
<keyword evidence="10" id="KW-1185">Reference proteome</keyword>
<dbReference type="GO" id="GO:0005576">
    <property type="term" value="C:extracellular region"/>
    <property type="evidence" value="ECO:0007669"/>
    <property type="project" value="UniProtKB-SubCell"/>
</dbReference>
<evidence type="ECO:0000313" key="10">
    <source>
        <dbReference type="Proteomes" id="UP001164929"/>
    </source>
</evidence>
<reference evidence="9" key="1">
    <citation type="journal article" date="2023" name="Mol. Ecol. Resour.">
        <title>Chromosome-level genome assembly of a triploid poplar Populus alba 'Berolinensis'.</title>
        <authorList>
            <person name="Chen S."/>
            <person name="Yu Y."/>
            <person name="Wang X."/>
            <person name="Wang S."/>
            <person name="Zhang T."/>
            <person name="Zhou Y."/>
            <person name="He R."/>
            <person name="Meng N."/>
            <person name="Wang Y."/>
            <person name="Liu W."/>
            <person name="Liu Z."/>
            <person name="Liu J."/>
            <person name="Guo Q."/>
            <person name="Huang H."/>
            <person name="Sederoff R.R."/>
            <person name="Wang G."/>
            <person name="Qu G."/>
            <person name="Chen S."/>
        </authorList>
    </citation>
    <scope>NUCLEOTIDE SEQUENCE</scope>
    <source>
        <strain evidence="9">SC-2020</strain>
    </source>
</reference>
<comment type="subcellular location">
    <subcellularLocation>
        <location evidence="1">Secreted</location>
        <location evidence="1">Extracellular space</location>
    </subcellularLocation>
</comment>
<feature type="region of interest" description="Disordered" evidence="7">
    <location>
        <begin position="49"/>
        <end position="79"/>
    </location>
</feature>
<dbReference type="AlphaFoldDB" id="A0AAD6LYM7"/>
<comment type="caution">
    <text evidence="9">The sequence shown here is derived from an EMBL/GenBank/DDBJ whole genome shotgun (WGS) entry which is preliminary data.</text>
</comment>
<evidence type="ECO:0000256" key="5">
    <source>
        <dbReference type="ARBA" id="ARBA00023180"/>
    </source>
</evidence>
<evidence type="ECO:0000256" key="3">
    <source>
        <dbReference type="ARBA" id="ARBA00022525"/>
    </source>
</evidence>
<evidence type="ECO:0000256" key="6">
    <source>
        <dbReference type="ARBA" id="ARBA00023278"/>
    </source>
</evidence>
<evidence type="ECO:0000256" key="8">
    <source>
        <dbReference type="SAM" id="SignalP"/>
    </source>
</evidence>
<evidence type="ECO:0000256" key="1">
    <source>
        <dbReference type="ARBA" id="ARBA00004239"/>
    </source>
</evidence>
<feature type="signal peptide" evidence="8">
    <location>
        <begin position="1"/>
        <end position="22"/>
    </location>
</feature>
<dbReference type="Proteomes" id="UP001164929">
    <property type="component" value="Chromosome 13"/>
</dbReference>
<evidence type="ECO:0000256" key="4">
    <source>
        <dbReference type="ARBA" id="ARBA00022729"/>
    </source>
</evidence>
<keyword evidence="6" id="KW-0379">Hydroxylation</keyword>
<dbReference type="EMBL" id="JAQIZT010000013">
    <property type="protein sequence ID" value="KAJ6975686.1"/>
    <property type="molecule type" value="Genomic_DNA"/>
</dbReference>
<evidence type="ECO:0000256" key="2">
    <source>
        <dbReference type="ARBA" id="ARBA00005416"/>
    </source>
</evidence>
<comment type="similarity">
    <text evidence="2">Belongs to the CLV3/ESR signal peptide family.</text>
</comment>
<gene>
    <name evidence="9" type="ORF">NC653_031500</name>
</gene>
<proteinExistence type="inferred from homology"/>
<evidence type="ECO:0000256" key="7">
    <source>
        <dbReference type="SAM" id="MobiDB-lite"/>
    </source>
</evidence>
<dbReference type="PANTHER" id="PTHR33869:SF30">
    <property type="entry name" value="CLAVATA3_ESR (CLE)-RELATED PROTEIN 2"/>
    <property type="match status" value="1"/>
</dbReference>
<name>A0AAD6LYM7_9ROSI</name>
<organism evidence="9 10">
    <name type="scientific">Populus alba x Populus x berolinensis</name>
    <dbReference type="NCBI Taxonomy" id="444605"/>
    <lineage>
        <taxon>Eukaryota</taxon>
        <taxon>Viridiplantae</taxon>
        <taxon>Streptophyta</taxon>
        <taxon>Embryophyta</taxon>
        <taxon>Tracheophyta</taxon>
        <taxon>Spermatophyta</taxon>
        <taxon>Magnoliopsida</taxon>
        <taxon>eudicotyledons</taxon>
        <taxon>Gunneridae</taxon>
        <taxon>Pentapetalae</taxon>
        <taxon>rosids</taxon>
        <taxon>fabids</taxon>
        <taxon>Malpighiales</taxon>
        <taxon>Salicaceae</taxon>
        <taxon>Saliceae</taxon>
        <taxon>Populus</taxon>
    </lineage>
</organism>
<evidence type="ECO:0000313" key="9">
    <source>
        <dbReference type="EMBL" id="KAJ6975686.1"/>
    </source>
</evidence>
<keyword evidence="4 8" id="KW-0732">Signal</keyword>
<protein>
    <submittedName>
        <fullName evidence="9">CLAVATA3/ESR (CLE)-related protein 4</fullName>
    </submittedName>
</protein>
<dbReference type="PANTHER" id="PTHR33869">
    <property type="entry name" value="CLAVATA3/ESR (CLE)-RELATED PROTEIN 3"/>
    <property type="match status" value="1"/>
</dbReference>